<proteinExistence type="inferred from homology"/>
<dbReference type="HOGENOM" id="CLU_010194_13_0_1"/>
<dbReference type="Proteomes" id="UP000030672">
    <property type="component" value="Unassembled WGS sequence"/>
</dbReference>
<keyword evidence="3" id="KW-0560">Oxidoreductase</keyword>
<evidence type="ECO:0000256" key="3">
    <source>
        <dbReference type="ARBA" id="ARBA00023002"/>
    </source>
</evidence>
<dbReference type="GeneID" id="63921953"/>
<name>A0A074VRB5_AURM1</name>
<dbReference type="STRING" id="1043003.A0A074VRB5"/>
<evidence type="ECO:0000313" key="5">
    <source>
        <dbReference type="Proteomes" id="UP000030672"/>
    </source>
</evidence>
<dbReference type="InterPro" id="IPR036291">
    <property type="entry name" value="NAD(P)-bd_dom_sf"/>
</dbReference>
<comment type="similarity">
    <text evidence="1">Belongs to the short-chain dehydrogenases/reductases (SDR) family.</text>
</comment>
<dbReference type="PANTHER" id="PTHR44229:SF4">
    <property type="entry name" value="15-HYDROXYPROSTAGLANDIN DEHYDROGENASE [NAD(+)]"/>
    <property type="match status" value="1"/>
</dbReference>
<dbReference type="EMBL" id="KL584844">
    <property type="protein sequence ID" value="KEQ60222.1"/>
    <property type="molecule type" value="Genomic_DNA"/>
</dbReference>
<keyword evidence="2" id="KW-0521">NADP</keyword>
<dbReference type="InterPro" id="IPR020904">
    <property type="entry name" value="Sc_DH/Rdtase_CS"/>
</dbReference>
<dbReference type="AlphaFoldDB" id="A0A074VRB5"/>
<dbReference type="GO" id="GO:0016616">
    <property type="term" value="F:oxidoreductase activity, acting on the CH-OH group of donors, NAD or NADP as acceptor"/>
    <property type="evidence" value="ECO:0007669"/>
    <property type="project" value="TreeGrafter"/>
</dbReference>
<organism evidence="4 5">
    <name type="scientific">Aureobasidium melanogenum (strain CBS 110374)</name>
    <name type="common">Aureobasidium pullulans var. melanogenum</name>
    <dbReference type="NCBI Taxonomy" id="1043003"/>
    <lineage>
        <taxon>Eukaryota</taxon>
        <taxon>Fungi</taxon>
        <taxon>Dikarya</taxon>
        <taxon>Ascomycota</taxon>
        <taxon>Pezizomycotina</taxon>
        <taxon>Dothideomycetes</taxon>
        <taxon>Dothideomycetidae</taxon>
        <taxon>Dothideales</taxon>
        <taxon>Saccotheciaceae</taxon>
        <taxon>Aureobasidium</taxon>
    </lineage>
</organism>
<dbReference type="Gene3D" id="3.40.50.720">
    <property type="entry name" value="NAD(P)-binding Rossmann-like Domain"/>
    <property type="match status" value="1"/>
</dbReference>
<evidence type="ECO:0000256" key="2">
    <source>
        <dbReference type="ARBA" id="ARBA00022857"/>
    </source>
</evidence>
<protein>
    <submittedName>
        <fullName evidence="4">NAD(P)-binding protein</fullName>
    </submittedName>
</protein>
<dbReference type="SUPFAM" id="SSF51735">
    <property type="entry name" value="NAD(P)-binding Rossmann-fold domains"/>
    <property type="match status" value="1"/>
</dbReference>
<evidence type="ECO:0000256" key="1">
    <source>
        <dbReference type="ARBA" id="ARBA00006484"/>
    </source>
</evidence>
<sequence length="298" mass="32141">MAPIAPVALITGGSSGIGLALTKHLLNKSWHVFIADINPPPSSELSNFSASSYQFHATDVSSWDAQASAFATCWSTFGRLDFCALNAGIDDRDDIFYSTSNDLNTPPTKPNMKTFEVNLYGPYYGIKLAAHYMALNKPLNGQSSGKGGRIVVTASDAGLWALPAVPQYTATKHAIVGMVRAMAPSAAESGISINAVAPALTPSNLAPPGLLENYPKEALTKMETLMKAFDALGRFDQVGTESWGGQGPNGQVVEGRGDDIHYKNEIEKTGGREVPKEIQQIWADTYKERNKRFAMQRQ</sequence>
<dbReference type="PANTHER" id="PTHR44229">
    <property type="entry name" value="15-HYDROXYPROSTAGLANDIN DEHYDROGENASE [NAD(+)]"/>
    <property type="match status" value="1"/>
</dbReference>
<keyword evidence="5" id="KW-1185">Reference proteome</keyword>
<dbReference type="PROSITE" id="PS00061">
    <property type="entry name" value="ADH_SHORT"/>
    <property type="match status" value="1"/>
</dbReference>
<accession>A0A074VRB5</accession>
<dbReference type="InterPro" id="IPR002347">
    <property type="entry name" value="SDR_fam"/>
</dbReference>
<dbReference type="PRINTS" id="PR00081">
    <property type="entry name" value="GDHRDH"/>
</dbReference>
<dbReference type="GO" id="GO:0005737">
    <property type="term" value="C:cytoplasm"/>
    <property type="evidence" value="ECO:0007669"/>
    <property type="project" value="TreeGrafter"/>
</dbReference>
<evidence type="ECO:0000313" key="4">
    <source>
        <dbReference type="EMBL" id="KEQ60222.1"/>
    </source>
</evidence>
<dbReference type="Pfam" id="PF00106">
    <property type="entry name" value="adh_short"/>
    <property type="match status" value="1"/>
</dbReference>
<dbReference type="RefSeq" id="XP_040877245.1">
    <property type="nucleotide sequence ID" value="XM_041028580.1"/>
</dbReference>
<gene>
    <name evidence="4" type="ORF">M437DRAFT_87056</name>
</gene>
<reference evidence="4 5" key="1">
    <citation type="journal article" date="2014" name="BMC Genomics">
        <title>Genome sequencing of four Aureobasidium pullulans varieties: biotechnological potential, stress tolerance, and description of new species.</title>
        <authorList>
            <person name="Gostin Ar C."/>
            <person name="Ohm R.A."/>
            <person name="Kogej T."/>
            <person name="Sonjak S."/>
            <person name="Turk M."/>
            <person name="Zajc J."/>
            <person name="Zalar P."/>
            <person name="Grube M."/>
            <person name="Sun H."/>
            <person name="Han J."/>
            <person name="Sharma A."/>
            <person name="Chiniquy J."/>
            <person name="Ngan C.Y."/>
            <person name="Lipzen A."/>
            <person name="Barry K."/>
            <person name="Grigoriev I.V."/>
            <person name="Gunde-Cimerman N."/>
        </authorList>
    </citation>
    <scope>NUCLEOTIDE SEQUENCE [LARGE SCALE GENOMIC DNA]</scope>
    <source>
        <strain evidence="4 5">CBS 110374</strain>
    </source>
</reference>